<dbReference type="Proteomes" id="UP000037247">
    <property type="component" value="Unassembled WGS sequence"/>
</dbReference>
<accession>A0ABR5IGR8</accession>
<organism evidence="1 2">
    <name type="scientific">Gordonia jacobaea</name>
    <dbReference type="NCBI Taxonomy" id="122202"/>
    <lineage>
        <taxon>Bacteria</taxon>
        <taxon>Bacillati</taxon>
        <taxon>Actinomycetota</taxon>
        <taxon>Actinomycetes</taxon>
        <taxon>Mycobacteriales</taxon>
        <taxon>Gordoniaceae</taxon>
        <taxon>Gordonia</taxon>
    </lineage>
</organism>
<dbReference type="EMBL" id="LDTZ01000013">
    <property type="protein sequence ID" value="KNA92925.1"/>
    <property type="molecule type" value="Genomic_DNA"/>
</dbReference>
<dbReference type="RefSeq" id="WP_049697030.1">
    <property type="nucleotide sequence ID" value="NZ_JAQDQF010000001.1"/>
</dbReference>
<evidence type="ECO:0000313" key="1">
    <source>
        <dbReference type="EMBL" id="KNA92925.1"/>
    </source>
</evidence>
<sequence>MTTARADLWLRGYTKASNDLASLPGPMLSILVPRMLRSTPDPDDDPAYDGGYRTALADALAHMRRSA</sequence>
<protein>
    <submittedName>
        <fullName evidence="1">Uncharacterized protein</fullName>
    </submittedName>
</protein>
<name>A0ABR5IGR8_9ACTN</name>
<gene>
    <name evidence="1" type="ORF">ABW18_00110</name>
</gene>
<evidence type="ECO:0000313" key="2">
    <source>
        <dbReference type="Proteomes" id="UP000037247"/>
    </source>
</evidence>
<keyword evidence="2" id="KW-1185">Reference proteome</keyword>
<proteinExistence type="predicted"/>
<comment type="caution">
    <text evidence="1">The sequence shown here is derived from an EMBL/GenBank/DDBJ whole genome shotgun (WGS) entry which is preliminary data.</text>
</comment>
<reference evidence="1 2" key="1">
    <citation type="submission" date="2015-05" db="EMBL/GenBank/DDBJ databases">
        <title>Draft genome sequence of the bacterium Gordonia jacobaea a new member of the Gordonia genus.</title>
        <authorList>
            <person name="Jimenez-Galisteo G."/>
            <person name="Dominguez A."/>
            <person name="Munoz E."/>
            <person name="Vinas M."/>
        </authorList>
    </citation>
    <scope>NUCLEOTIDE SEQUENCE [LARGE SCALE GENOMIC DNA]</scope>
    <source>
        <strain evidence="2">mv1</strain>
    </source>
</reference>